<evidence type="ECO:0000313" key="3">
    <source>
        <dbReference type="EMBL" id="KTB46745.1"/>
    </source>
</evidence>
<reference evidence="3 4" key="1">
    <citation type="submission" date="2015-12" db="EMBL/GenBank/DDBJ databases">
        <title>Draft genome sequence of Moniliophthora roreri, the causal agent of frosty pod rot of cacao.</title>
        <authorList>
            <person name="Aime M.C."/>
            <person name="Diaz-Valderrama J.R."/>
            <person name="Kijpornyongpan T."/>
            <person name="Phillips-Mora W."/>
        </authorList>
    </citation>
    <scope>NUCLEOTIDE SEQUENCE [LARGE SCALE GENOMIC DNA]</scope>
    <source>
        <strain evidence="3 4">MCA 2952</strain>
    </source>
</reference>
<dbReference type="Pfam" id="PF12505">
    <property type="entry name" value="DUF3712"/>
    <property type="match status" value="6"/>
</dbReference>
<dbReference type="EMBL" id="LATX01000267">
    <property type="protein sequence ID" value="KTB46745.1"/>
    <property type="molecule type" value="Genomic_DNA"/>
</dbReference>
<feature type="region of interest" description="Disordered" evidence="1">
    <location>
        <begin position="2353"/>
        <end position="2414"/>
    </location>
</feature>
<dbReference type="InterPro" id="IPR046368">
    <property type="entry name" value="Tag1"/>
</dbReference>
<feature type="transmembrane region" description="Helical" evidence="2">
    <location>
        <begin position="97"/>
        <end position="120"/>
    </location>
</feature>
<feature type="compositionally biased region" description="Polar residues" evidence="1">
    <location>
        <begin position="68"/>
        <end position="79"/>
    </location>
</feature>
<feature type="compositionally biased region" description="Polar residues" evidence="1">
    <location>
        <begin position="19"/>
        <end position="38"/>
    </location>
</feature>
<protein>
    <recommendedName>
        <fullName evidence="5">Pre-rrna processing protein</fullName>
    </recommendedName>
</protein>
<dbReference type="InterPro" id="IPR022185">
    <property type="entry name" value="DUF3712"/>
</dbReference>
<dbReference type="PANTHER" id="PTHR35895:SF1">
    <property type="entry name" value="LIPID-BINDING SERUM GLYCOPROTEIN C-TERMINAL DOMAIN-CONTAINING PROTEIN"/>
    <property type="match status" value="1"/>
</dbReference>
<evidence type="ECO:0000256" key="2">
    <source>
        <dbReference type="SAM" id="Phobius"/>
    </source>
</evidence>
<dbReference type="SUPFAM" id="SSF117070">
    <property type="entry name" value="LEA14-like"/>
    <property type="match status" value="1"/>
</dbReference>
<name>A0A0W0GDW1_MONRR</name>
<evidence type="ECO:0000256" key="1">
    <source>
        <dbReference type="SAM" id="MobiDB-lite"/>
    </source>
</evidence>
<gene>
    <name evidence="3" type="ORF">WG66_676</name>
</gene>
<accession>A0A0W0GDW1</accession>
<proteinExistence type="predicted"/>
<dbReference type="eggNOG" id="ENOG502RP6J">
    <property type="taxonomic scope" value="Eukaryota"/>
</dbReference>
<dbReference type="Proteomes" id="UP000054988">
    <property type="component" value="Unassembled WGS sequence"/>
</dbReference>
<evidence type="ECO:0008006" key="5">
    <source>
        <dbReference type="Google" id="ProtNLM"/>
    </source>
</evidence>
<feature type="compositionally biased region" description="Polar residues" evidence="1">
    <location>
        <begin position="2353"/>
        <end position="2373"/>
    </location>
</feature>
<keyword evidence="2" id="KW-0472">Membrane</keyword>
<keyword evidence="2" id="KW-1133">Transmembrane helix</keyword>
<dbReference type="GO" id="GO:0000329">
    <property type="term" value="C:fungal-type vacuole membrane"/>
    <property type="evidence" value="ECO:0007669"/>
    <property type="project" value="InterPro"/>
</dbReference>
<dbReference type="PANTHER" id="PTHR35895">
    <property type="entry name" value="CHROMOSOME 16, WHOLE GENOME SHOTGUN SEQUENCE"/>
    <property type="match status" value="1"/>
</dbReference>
<organism evidence="3 4">
    <name type="scientific">Moniliophthora roreri</name>
    <name type="common">Frosty pod rot fungus</name>
    <name type="synonym">Monilia roreri</name>
    <dbReference type="NCBI Taxonomy" id="221103"/>
    <lineage>
        <taxon>Eukaryota</taxon>
        <taxon>Fungi</taxon>
        <taxon>Dikarya</taxon>
        <taxon>Basidiomycota</taxon>
        <taxon>Agaricomycotina</taxon>
        <taxon>Agaricomycetes</taxon>
        <taxon>Agaricomycetidae</taxon>
        <taxon>Agaricales</taxon>
        <taxon>Marasmiineae</taxon>
        <taxon>Marasmiaceae</taxon>
        <taxon>Moniliophthora</taxon>
    </lineage>
</organism>
<feature type="compositionally biased region" description="Low complexity" evidence="1">
    <location>
        <begin position="2374"/>
        <end position="2396"/>
    </location>
</feature>
<keyword evidence="2" id="KW-0812">Transmembrane</keyword>
<comment type="caution">
    <text evidence="3">The sequence shown here is derived from an EMBL/GenBank/DDBJ whole genome shotgun (WGS) entry which is preliminary data.</text>
</comment>
<feature type="region of interest" description="Disordered" evidence="1">
    <location>
        <begin position="1"/>
        <end position="88"/>
    </location>
</feature>
<evidence type="ECO:0000313" key="4">
    <source>
        <dbReference type="Proteomes" id="UP000054988"/>
    </source>
</evidence>
<sequence>MEEVRPARRSSGIYDHAAQASTHSFHSQSGLAANSSAPAGSRFSEPEEVQRTTTAGVPAANPFAHPSDNASTDATTDGNQQQQAQQPHVPFYKRRKFIICQLIAIPLGIALLFILLFPVVKAIVQLTVNKSDLQVESAAISSPQNNTFKLALQGKVIKTGPIPATIDFKEPIQVSWIEENGKDTLLGTMTLGDTLYARHKQATVNQTTQFNISDEDAFGRFTQHMITAQNFTWRLQSDDLKVQAAKFPVSNGIKFDKRITINGVNNFAGKVDLKDLQLPSDAEDGSGINFVAVTSLTNTSPFDLDLGTVVFDLTYDNITLGSGNGTNTKLVPGQNEITLKGVLVRQEGEVNLKKMGTLFSNYINGIETSVIAVGKSTTQNDGTEISWLSKGLQALQLRVPFKPSNGPINPIKSIDIGDLALQFSPDTAWSPSADSRSVRATLELPFGFNLAIGEIENDFNITEDGNVVAGLKTPLGASQSEVRIEGPAKTTGSIDITITDTRLNCPDPSHPIFSAFNANLTSQNQADFQLIGNSRAIANLSIGQIELNPIMFNVSSGLQGLQGLKGLTKIESVDVQGGTTKGVILGIDVSINNPSNLKLSTGDLTLQLYRDGALLGSAVMPNLTLNMGMNNVTAKSTFAANDSPLGLQTLNDFVGKKDVQLSISGYDGSTQVASLLEAFKTLNIDVTLPALQTNLLDTAALKVLPTTGRENNISRVTVDLENPFSADLKITNIKSTVSAFGIPLGSIDSTTDFDSQPHSKTTSPELDLNMNFDPNALFTITRALAVEAGLDTAQLDGIVELGGYSYLSTTGNPPEVSNSRRANIYTGFELPPFIQAAFKKLKSDVELTASVSIGDYNTQLTYTQSTVPTNTDESLNLILPVLAQPIVQKIVSGATLGISTVLIKDPQQNSFSTQLRGSIANAGPFDAKIAFPTGLTVSWAGKSIGTIQMNDVDVVGDIGAEIDLESKFQVADVDHIAQFTKTLLTEESFEWEISGDNLTVSALGIEVSGVSLGSKKVILKGFNGLKGGIKVESFDLPSNDPAGGIHLALQASTTNPSQVGIELSSIAFDSYAQDVLVAPVVSEGSISLAPQSTSTLDLVGRLIPQESQHGLDVVSTIFNNFVHGKDSDLVVHGAGAGSSDVTWLNEGIRILQVETVLPNRGPQNIIKSISLNELTLLFSSDTAYNPSTTSSNSEAAFTLPFGFPIDISALEQTIKVAYQGNQFATLAVPKGPSSTDVENRIIHLTFNNVPFTVSDGGHDTFDTFLADTTMGRQQTIGLSGSANANAQTAVGLVSLSDIQFSVDSTIEGLQGLNARPVTVSNLDVRQGFADFLLITVDGDLFNPSNLTIGTGDVSFLLQFDNQVIGTSDLKNLVIKPGNQSYPIEVHFAPQGAAASAGRTLLQNFIQGVDVDTSISGSRDSTPVESLKTALSQIRLSPITIPALHESLIKSASLVFPTDIVQTGVAQTSFELANPFTASINLLEVHADAVYHDLRLGTIDTDVSSNPIHADGHSTISSPTLPINFNLDPSTIIQLLKIASQANGIDLGPLNELFQFVLDNPDLKPPVTSSVTTEKPTCVSGHQFDFEGAILNSLKNLVVDLQVDSSVKLDEYATDLSFAQHNVSAITDDTALYLIGAVAGPIAQHIVDGAELKFSEANITSLSDDGFDLALRGSLTNAGPLDAQIEFTEPLTVHWQDNVIATINLPPVCAAANDGVPNYVTTGRLTITDLSQFTSFATFLLHNPDFEWTVSTSKLRVTALGTIFDNISLSKTIGFKAFNNLPGVTIANFELPSDDPEGGIHIETDSTIPSPAQLGIDLGTVSFSSSFNGTFIGPLSASDLFLAPNVVTTTHLSGRIVPQSGSDLENIGKLFTGYLAAKNQTLSVTGDSVQPSGGQTVTWLSEAFKTLTLEVTLPGQKFDIITSIALDDLDVILETPDQTFAPLTSANKTVAQYKNPFGFSLQAIEAGQTITLSSGGTPAAELMLPKGPVDGGLSTGNIADLHITWSNQPLKSVDNGAFKQLFVDVTLKDNVDLALKGKADVTARTTIGDVPIGGIEFDVPSSLKGINSFGGRASLADVRVTGSGGQGGSEYIVAPLKTTLDNPSEVSLHTVDTELPVIYKGTKIGRASISPFNLLPGENIFDSEFHYKPDNANDSVAQSFLADFLTTGSTLDLEIQGDAASSPFESLQEALSGVKISTQLTGMDQKLLQHINVFITLDSLVTNLVSIDFDISNPLDADLVLEFLQSDGGVNGDIYAHFEAPINLVVPAKSTVNSGTIENVILTKGALASLDIIPLGFLDIFVAATARVGQGGYQTPWLKLDQMGVPTHYELDLGLALSGLKGVAESLSKESVAETATTDSVSTSKGPPSTQSAGTTSTQNERSSSTSASEPTSTSGSGDNGGINILPTGNNSLFS</sequence>